<evidence type="ECO:0000313" key="7">
    <source>
        <dbReference type="Proteomes" id="UP000294841"/>
    </source>
</evidence>
<dbReference type="NCBIfam" id="NF011563">
    <property type="entry name" value="PRK14987.1"/>
    <property type="match status" value="1"/>
</dbReference>
<dbReference type="CDD" id="cd01392">
    <property type="entry name" value="HTH_LacI"/>
    <property type="match status" value="1"/>
</dbReference>
<dbReference type="InterPro" id="IPR000843">
    <property type="entry name" value="HTH_LacI"/>
</dbReference>
<sequence length="334" mass="37019">MLKTKYKRPTLQDIATHLGITKMTVSRYLRNPDSVALETQKKIAVAIETFGYIPNRAPEILANSKSQAIGVLVPSLTNQVFADVIKGIELVTDNEGYQTMLAHYGYSKEKEEQRIESLLSYNVDGLILSENEHTEKTLKMLEIAQIPVIEIMESNHIGIYQSIGFDNIAAAESIVETMINKGHKNIIYFSARMDKRTQLKMQGYEQAMLKYGLTPYSLTTEEASSFTLGAKQLRQALQLHPQIDGIFCTNDDLAIGALFECQRQGILVPEQIAIAGFHGLDVGQSLTPQLASVITPRLEIGKISATELLNQIHGATPKTSIINLGYKIHLGESI</sequence>
<protein>
    <submittedName>
        <fullName evidence="6">LacI family transcriptional regulator</fullName>
    </submittedName>
</protein>
<dbReference type="Pfam" id="PF00532">
    <property type="entry name" value="Peripla_BP_1"/>
    <property type="match status" value="1"/>
</dbReference>
<dbReference type="InterPro" id="IPR028082">
    <property type="entry name" value="Peripla_BP_I"/>
</dbReference>
<gene>
    <name evidence="6" type="ORF">EV697_101162</name>
</gene>
<dbReference type="InterPro" id="IPR010982">
    <property type="entry name" value="Lambda_DNA-bd_dom_sf"/>
</dbReference>
<dbReference type="AlphaFoldDB" id="A0A4R2N2I5"/>
<dbReference type="GO" id="GO:0003700">
    <property type="term" value="F:DNA-binding transcription factor activity"/>
    <property type="evidence" value="ECO:0007669"/>
    <property type="project" value="TreeGrafter"/>
</dbReference>
<keyword evidence="7" id="KW-1185">Reference proteome</keyword>
<name>A0A4R2N2I5_9PAST</name>
<evidence type="ECO:0000259" key="4">
    <source>
        <dbReference type="PROSITE" id="PS50932"/>
    </source>
</evidence>
<dbReference type="Proteomes" id="UP000294841">
    <property type="component" value="Unassembled WGS sequence"/>
</dbReference>
<comment type="caution">
    <text evidence="6">The sequence shown here is derived from an EMBL/GenBank/DDBJ whole genome shotgun (WGS) entry which is preliminary data.</text>
</comment>
<dbReference type="SMART" id="SM00354">
    <property type="entry name" value="HTH_LACI"/>
    <property type="match status" value="1"/>
</dbReference>
<dbReference type="PROSITE" id="PS50943">
    <property type="entry name" value="HTH_CROC1"/>
    <property type="match status" value="1"/>
</dbReference>
<dbReference type="Gene3D" id="3.40.50.2300">
    <property type="match status" value="2"/>
</dbReference>
<dbReference type="SUPFAM" id="SSF47413">
    <property type="entry name" value="lambda repressor-like DNA-binding domains"/>
    <property type="match status" value="1"/>
</dbReference>
<evidence type="ECO:0000313" key="6">
    <source>
        <dbReference type="EMBL" id="TCP14037.1"/>
    </source>
</evidence>
<evidence type="ECO:0000256" key="1">
    <source>
        <dbReference type="ARBA" id="ARBA00023015"/>
    </source>
</evidence>
<evidence type="ECO:0000256" key="2">
    <source>
        <dbReference type="ARBA" id="ARBA00023125"/>
    </source>
</evidence>
<dbReference type="Gene3D" id="1.10.260.40">
    <property type="entry name" value="lambda repressor-like DNA-binding domains"/>
    <property type="match status" value="1"/>
</dbReference>
<feature type="domain" description="HTH lacI-type" evidence="4">
    <location>
        <begin position="9"/>
        <end position="63"/>
    </location>
</feature>
<dbReference type="RefSeq" id="WP_132021577.1">
    <property type="nucleotide sequence ID" value="NZ_CP016605.1"/>
</dbReference>
<dbReference type="InterPro" id="IPR001761">
    <property type="entry name" value="Peripla_BP/Lac1_sug-bd_dom"/>
</dbReference>
<dbReference type="PANTHER" id="PTHR30146">
    <property type="entry name" value="LACI-RELATED TRANSCRIPTIONAL REPRESSOR"/>
    <property type="match status" value="1"/>
</dbReference>
<dbReference type="EMBL" id="SLXI01000001">
    <property type="protein sequence ID" value="TCP14037.1"/>
    <property type="molecule type" value="Genomic_DNA"/>
</dbReference>
<dbReference type="Pfam" id="PF00356">
    <property type="entry name" value="LacI"/>
    <property type="match status" value="1"/>
</dbReference>
<dbReference type="PROSITE" id="PS50932">
    <property type="entry name" value="HTH_LACI_2"/>
    <property type="match status" value="1"/>
</dbReference>
<keyword evidence="3" id="KW-0804">Transcription</keyword>
<dbReference type="OrthoDB" id="5681588at2"/>
<keyword evidence="1" id="KW-0805">Transcription regulation</keyword>
<dbReference type="PANTHER" id="PTHR30146:SF2">
    <property type="entry name" value="HTH-TYPE TRANSCRIPTIONAL REGULATOR GNTR"/>
    <property type="match status" value="1"/>
</dbReference>
<dbReference type="InterPro" id="IPR001387">
    <property type="entry name" value="Cro/C1-type_HTH"/>
</dbReference>
<organism evidence="6 7">
    <name type="scientific">Bisgaardia hudsonensis</name>
    <dbReference type="NCBI Taxonomy" id="109472"/>
    <lineage>
        <taxon>Bacteria</taxon>
        <taxon>Pseudomonadati</taxon>
        <taxon>Pseudomonadota</taxon>
        <taxon>Gammaproteobacteria</taxon>
        <taxon>Pasteurellales</taxon>
        <taxon>Pasteurellaceae</taxon>
        <taxon>Bisgaardia</taxon>
    </lineage>
</organism>
<feature type="domain" description="HTH cro/C1-type" evidence="5">
    <location>
        <begin position="10"/>
        <end position="53"/>
    </location>
</feature>
<evidence type="ECO:0000256" key="3">
    <source>
        <dbReference type="ARBA" id="ARBA00023163"/>
    </source>
</evidence>
<reference evidence="6 7" key="1">
    <citation type="submission" date="2019-03" db="EMBL/GenBank/DDBJ databases">
        <title>Genomic Encyclopedia of Type Strains, Phase IV (KMG-IV): sequencing the most valuable type-strain genomes for metagenomic binning, comparative biology and taxonomic classification.</title>
        <authorList>
            <person name="Goeker M."/>
        </authorList>
    </citation>
    <scope>NUCLEOTIDE SEQUENCE [LARGE SCALE GENOMIC DNA]</scope>
    <source>
        <strain evidence="6 7">DSM 28231</strain>
    </source>
</reference>
<dbReference type="CDD" id="cd01575">
    <property type="entry name" value="PBP1_GntR"/>
    <property type="match status" value="1"/>
</dbReference>
<dbReference type="GO" id="GO:0000976">
    <property type="term" value="F:transcription cis-regulatory region binding"/>
    <property type="evidence" value="ECO:0007669"/>
    <property type="project" value="TreeGrafter"/>
</dbReference>
<accession>A0A4R2N2I5</accession>
<keyword evidence="2" id="KW-0238">DNA-binding</keyword>
<evidence type="ECO:0000259" key="5">
    <source>
        <dbReference type="PROSITE" id="PS50943"/>
    </source>
</evidence>
<dbReference type="SUPFAM" id="SSF53822">
    <property type="entry name" value="Periplasmic binding protein-like I"/>
    <property type="match status" value="1"/>
</dbReference>
<proteinExistence type="predicted"/>